<evidence type="ECO:0000256" key="4">
    <source>
        <dbReference type="ARBA" id="ARBA00022842"/>
    </source>
</evidence>
<comment type="caution">
    <text evidence="6">The sequence shown here is derived from an EMBL/GenBank/DDBJ whole genome shotgun (WGS) entry which is preliminary data.</text>
</comment>
<protein>
    <submittedName>
        <fullName evidence="6">Putative nucleic acid-binding protein</fullName>
    </submittedName>
</protein>
<dbReference type="SUPFAM" id="SSF88723">
    <property type="entry name" value="PIN domain-like"/>
    <property type="match status" value="1"/>
</dbReference>
<accession>A0A2P8DFV4</accession>
<dbReference type="AlphaFoldDB" id="A0A2P8DFV4"/>
<dbReference type="EMBL" id="PYGE01000027">
    <property type="protein sequence ID" value="PSK96093.1"/>
    <property type="molecule type" value="Genomic_DNA"/>
</dbReference>
<dbReference type="GO" id="GO:0016787">
    <property type="term" value="F:hydrolase activity"/>
    <property type="evidence" value="ECO:0007669"/>
    <property type="project" value="UniProtKB-KW"/>
</dbReference>
<organism evidence="6 7">
    <name type="scientific">Haloactinopolyspora alba</name>
    <dbReference type="NCBI Taxonomy" id="648780"/>
    <lineage>
        <taxon>Bacteria</taxon>
        <taxon>Bacillati</taxon>
        <taxon>Actinomycetota</taxon>
        <taxon>Actinomycetes</taxon>
        <taxon>Jiangellales</taxon>
        <taxon>Jiangellaceae</taxon>
        <taxon>Haloactinopolyspora</taxon>
    </lineage>
</organism>
<gene>
    <name evidence="6" type="ORF">CLV30_12734</name>
</gene>
<dbReference type="InterPro" id="IPR029060">
    <property type="entry name" value="PIN-like_dom_sf"/>
</dbReference>
<keyword evidence="3" id="KW-0378">Hydrolase</keyword>
<dbReference type="GO" id="GO:0046872">
    <property type="term" value="F:metal ion binding"/>
    <property type="evidence" value="ECO:0007669"/>
    <property type="project" value="UniProtKB-KW"/>
</dbReference>
<dbReference type="GO" id="GO:0004518">
    <property type="term" value="F:nuclease activity"/>
    <property type="evidence" value="ECO:0007669"/>
    <property type="project" value="UniProtKB-KW"/>
</dbReference>
<feature type="domain" description="PIN" evidence="5">
    <location>
        <begin position="5"/>
        <end position="121"/>
    </location>
</feature>
<reference evidence="6 7" key="1">
    <citation type="submission" date="2018-03" db="EMBL/GenBank/DDBJ databases">
        <title>Genomic Encyclopedia of Archaeal and Bacterial Type Strains, Phase II (KMG-II): from individual species to whole genera.</title>
        <authorList>
            <person name="Goeker M."/>
        </authorList>
    </citation>
    <scope>NUCLEOTIDE SEQUENCE [LARGE SCALE GENOMIC DNA]</scope>
    <source>
        <strain evidence="6 7">DSM 45211</strain>
    </source>
</reference>
<dbReference type="RefSeq" id="WP_165358656.1">
    <property type="nucleotide sequence ID" value="NZ_PYGE01000027.1"/>
</dbReference>
<keyword evidence="7" id="KW-1185">Reference proteome</keyword>
<name>A0A2P8DFV4_9ACTN</name>
<dbReference type="InterPro" id="IPR002716">
    <property type="entry name" value="PIN_dom"/>
</dbReference>
<sequence length="140" mass="14976">MDAFDADVLIYAAAPAHPLGNRVLSLFSESGRGEREFAGLGSTLLIPETLIRPTRHGDSGERLALASLLVRLDLRPSDMAIADLAVALGAGYGLKTVDATHLATAVNAGADRFITNNRRDFPKSITEVDVTYPEDLTEPE</sequence>
<evidence type="ECO:0000256" key="3">
    <source>
        <dbReference type="ARBA" id="ARBA00022801"/>
    </source>
</evidence>
<keyword evidence="4" id="KW-0460">Magnesium</keyword>
<evidence type="ECO:0000256" key="2">
    <source>
        <dbReference type="ARBA" id="ARBA00022723"/>
    </source>
</evidence>
<keyword evidence="2" id="KW-0479">Metal-binding</keyword>
<evidence type="ECO:0000256" key="1">
    <source>
        <dbReference type="ARBA" id="ARBA00022722"/>
    </source>
</evidence>
<evidence type="ECO:0000313" key="7">
    <source>
        <dbReference type="Proteomes" id="UP000243528"/>
    </source>
</evidence>
<evidence type="ECO:0000313" key="6">
    <source>
        <dbReference type="EMBL" id="PSK96093.1"/>
    </source>
</evidence>
<proteinExistence type="predicted"/>
<keyword evidence="1" id="KW-0540">Nuclease</keyword>
<dbReference type="Pfam" id="PF01850">
    <property type="entry name" value="PIN"/>
    <property type="match status" value="1"/>
</dbReference>
<dbReference type="Proteomes" id="UP000243528">
    <property type="component" value="Unassembled WGS sequence"/>
</dbReference>
<evidence type="ECO:0000259" key="5">
    <source>
        <dbReference type="Pfam" id="PF01850"/>
    </source>
</evidence>